<evidence type="ECO:0008006" key="3">
    <source>
        <dbReference type="Google" id="ProtNLM"/>
    </source>
</evidence>
<name>A0AAD7CIC4_9AGAR</name>
<evidence type="ECO:0000313" key="2">
    <source>
        <dbReference type="Proteomes" id="UP001221142"/>
    </source>
</evidence>
<accession>A0AAD7CIC4</accession>
<evidence type="ECO:0000313" key="1">
    <source>
        <dbReference type="EMBL" id="KAJ7649641.1"/>
    </source>
</evidence>
<sequence>MSSLASPSSPTDGLPDDVLEEIFLACLPTPTNDCEINACEAPLLLGRICRQWRTVSLSAPRLWTSLRIAEPHPPPITIADLNLRGLADYIPPASHSEKLARMADAVKAWLDRSGQCPLSLTFESEPLFDGSGASATSPLLDTLLLFASRWQRASIKAPISVLAQLLLLEAADVPMLREAEVVAKGRGDTFAWNSLKFLHCASLRSFGAFGVGHRYRDLPMPLWDHLFDLRMTGMMPSDALSWVLARCAQLRSCQVVLGGRRGPPDVPPTIVCEYLESLDIQFQARLTLQSTVQIEFARLSLPKLRRLKVHSGGWEVQDDIDYGPIFAASPAVTSLDVNVGLFTASSFPQFLRGLPPTIEELRINGAPPHSFQKRSKIFDDEALAVLIPSSYESGSQVGCPNLQVFQADASFSDEMLLAFVGSRMASRVPLARVAVCLRDESGDERVDIRELEDVRTFIEAGLLLEVSYYRPEWVDFC</sequence>
<proteinExistence type="predicted"/>
<dbReference type="AlphaFoldDB" id="A0AAD7CIC4"/>
<keyword evidence="2" id="KW-1185">Reference proteome</keyword>
<dbReference type="EMBL" id="JARKIF010000001">
    <property type="protein sequence ID" value="KAJ7649641.1"/>
    <property type="molecule type" value="Genomic_DNA"/>
</dbReference>
<reference evidence="1" key="1">
    <citation type="submission" date="2023-03" db="EMBL/GenBank/DDBJ databases">
        <title>Massive genome expansion in bonnet fungi (Mycena s.s.) driven by repeated elements and novel gene families across ecological guilds.</title>
        <authorList>
            <consortium name="Lawrence Berkeley National Laboratory"/>
            <person name="Harder C.B."/>
            <person name="Miyauchi S."/>
            <person name="Viragh M."/>
            <person name="Kuo A."/>
            <person name="Thoen E."/>
            <person name="Andreopoulos B."/>
            <person name="Lu D."/>
            <person name="Skrede I."/>
            <person name="Drula E."/>
            <person name="Henrissat B."/>
            <person name="Morin E."/>
            <person name="Kohler A."/>
            <person name="Barry K."/>
            <person name="LaButti K."/>
            <person name="Morin E."/>
            <person name="Salamov A."/>
            <person name="Lipzen A."/>
            <person name="Mereny Z."/>
            <person name="Hegedus B."/>
            <person name="Baldrian P."/>
            <person name="Stursova M."/>
            <person name="Weitz H."/>
            <person name="Taylor A."/>
            <person name="Grigoriev I.V."/>
            <person name="Nagy L.G."/>
            <person name="Martin F."/>
            <person name="Kauserud H."/>
        </authorList>
    </citation>
    <scope>NUCLEOTIDE SEQUENCE</scope>
    <source>
        <strain evidence="1">9284</strain>
    </source>
</reference>
<comment type="caution">
    <text evidence="1">The sequence shown here is derived from an EMBL/GenBank/DDBJ whole genome shotgun (WGS) entry which is preliminary data.</text>
</comment>
<gene>
    <name evidence="1" type="ORF">FB45DRAFT_885491</name>
</gene>
<organism evidence="1 2">
    <name type="scientific">Roridomyces roridus</name>
    <dbReference type="NCBI Taxonomy" id="1738132"/>
    <lineage>
        <taxon>Eukaryota</taxon>
        <taxon>Fungi</taxon>
        <taxon>Dikarya</taxon>
        <taxon>Basidiomycota</taxon>
        <taxon>Agaricomycotina</taxon>
        <taxon>Agaricomycetes</taxon>
        <taxon>Agaricomycetidae</taxon>
        <taxon>Agaricales</taxon>
        <taxon>Marasmiineae</taxon>
        <taxon>Mycenaceae</taxon>
        <taxon>Roridomyces</taxon>
    </lineage>
</organism>
<dbReference type="Proteomes" id="UP001221142">
    <property type="component" value="Unassembled WGS sequence"/>
</dbReference>
<protein>
    <recommendedName>
        <fullName evidence="3">F-box domain-containing protein</fullName>
    </recommendedName>
</protein>